<dbReference type="AlphaFoldDB" id="A0A9P7V6A0"/>
<keyword evidence="1" id="KW-0378">Hydrolase</keyword>
<sequence length="310" mass="35283">MPTLSLIIGLLSLPLKLLQVTLAYFTIGTVFKNDTTKKSLRRTWNCAIFQHMTKRLRLSDIKLHAMYTVEDLLNRMDLKLSNELPGYGVRYSSKLTDDVDDTSVDSYWLTLQELRCKSDPIILYIHGGCFAIQLQDVAVEAMANVYRALKQEFNKTISMLIVDYSLSSNGVYFPNQYHQVNWLYDKLVSEGNTNIVVMGDSAGGNLTLNILHHLSCDKSLSTSTVWPAGIIPISPMMNVCPSERTGSYITYADYDVFSYDCVDYFGTQYIHKDFSQAMDDPRVNIALNVDDINWKEIPTIKQGRMLMVFE</sequence>
<dbReference type="SUPFAM" id="SSF53474">
    <property type="entry name" value="alpha/beta-Hydrolases"/>
    <property type="match status" value="1"/>
</dbReference>
<dbReference type="InterPro" id="IPR029058">
    <property type="entry name" value="AB_hydrolase_fold"/>
</dbReference>
<gene>
    <name evidence="2" type="ORF">KQ657_002421</name>
</gene>
<comment type="caution">
    <text evidence="2">The sequence shown here is derived from an EMBL/GenBank/DDBJ whole genome shotgun (WGS) entry which is preliminary data.</text>
</comment>
<dbReference type="PANTHER" id="PTHR48081">
    <property type="entry name" value="AB HYDROLASE SUPERFAMILY PROTEIN C4A8.06C"/>
    <property type="match status" value="1"/>
</dbReference>
<dbReference type="GO" id="GO:0016787">
    <property type="term" value="F:hydrolase activity"/>
    <property type="evidence" value="ECO:0007669"/>
    <property type="project" value="UniProtKB-KW"/>
</dbReference>
<organism evidence="2 3">
    <name type="scientific">Scheffersomyces spartinae</name>
    <dbReference type="NCBI Taxonomy" id="45513"/>
    <lineage>
        <taxon>Eukaryota</taxon>
        <taxon>Fungi</taxon>
        <taxon>Dikarya</taxon>
        <taxon>Ascomycota</taxon>
        <taxon>Saccharomycotina</taxon>
        <taxon>Pichiomycetes</taxon>
        <taxon>Debaryomycetaceae</taxon>
        <taxon>Scheffersomyces</taxon>
    </lineage>
</organism>
<proteinExistence type="predicted"/>
<dbReference type="Proteomes" id="UP000790833">
    <property type="component" value="Unassembled WGS sequence"/>
</dbReference>
<evidence type="ECO:0000313" key="2">
    <source>
        <dbReference type="EMBL" id="KAG7192063.1"/>
    </source>
</evidence>
<keyword evidence="3" id="KW-1185">Reference proteome</keyword>
<dbReference type="InterPro" id="IPR019436">
    <property type="entry name" value="Say1-like"/>
</dbReference>
<protein>
    <recommendedName>
        <fullName evidence="4">Alpha/beta hydrolase fold-3 domain-containing protein</fullName>
    </recommendedName>
</protein>
<dbReference type="EMBL" id="JAHMUF010000020">
    <property type="protein sequence ID" value="KAG7192063.1"/>
    <property type="molecule type" value="Genomic_DNA"/>
</dbReference>
<dbReference type="InterPro" id="IPR050300">
    <property type="entry name" value="GDXG_lipolytic_enzyme"/>
</dbReference>
<evidence type="ECO:0008006" key="4">
    <source>
        <dbReference type="Google" id="ProtNLM"/>
    </source>
</evidence>
<evidence type="ECO:0000256" key="1">
    <source>
        <dbReference type="ARBA" id="ARBA00022801"/>
    </source>
</evidence>
<dbReference type="RefSeq" id="XP_043047614.1">
    <property type="nucleotide sequence ID" value="XM_043193188.1"/>
</dbReference>
<name>A0A9P7V6A0_9ASCO</name>
<evidence type="ECO:0000313" key="3">
    <source>
        <dbReference type="Proteomes" id="UP000790833"/>
    </source>
</evidence>
<reference evidence="2" key="1">
    <citation type="submission" date="2021-03" db="EMBL/GenBank/DDBJ databases">
        <authorList>
            <person name="Palmer J.M."/>
        </authorList>
    </citation>
    <scope>NUCLEOTIDE SEQUENCE</scope>
    <source>
        <strain evidence="2">ARV_011</strain>
    </source>
</reference>
<dbReference type="Gene3D" id="3.40.50.1820">
    <property type="entry name" value="alpha/beta hydrolase"/>
    <property type="match status" value="1"/>
</dbReference>
<dbReference type="PANTHER" id="PTHR48081:SF31">
    <property type="entry name" value="STERYL ACETYL HYDROLASE MUG81-RELATED"/>
    <property type="match status" value="1"/>
</dbReference>
<dbReference type="Pfam" id="PF10340">
    <property type="entry name" value="Say1_Mug180"/>
    <property type="match status" value="1"/>
</dbReference>
<dbReference type="OrthoDB" id="2152029at2759"/>
<dbReference type="GeneID" id="66115795"/>
<accession>A0A9P7V6A0</accession>